<sequence>MHIGFIGLGNMGRAIAANLIKGGHTLTVWNRSAQAAAPLRELGARVADNAAQACEADVVFSMLADDRSVEQVFLDGGALSRMRKGTVHVNMATISIPAARRLADAHAAQGVGYVAAPVMGRPDAAAAAKLTLLVAGEAGAVRIAEPLFGLVGHKTVMLGDAPYTANAMKLTVNFILTSAVEALAEGAALANAYGIGTGTLVDLLTSTILPGPVHTGYGALMTKGSYEPASFRARLGLKDVSLAQEAAREAGASLPLADVVAASMREAIDQGLGDHDLAVLGQVALNRNKRQ</sequence>
<feature type="active site" evidence="3">
    <location>
        <position position="169"/>
    </location>
</feature>
<dbReference type="PANTHER" id="PTHR43580">
    <property type="entry name" value="OXIDOREDUCTASE GLYR1-RELATED"/>
    <property type="match status" value="1"/>
</dbReference>
<dbReference type="SUPFAM" id="SSF48179">
    <property type="entry name" value="6-phosphogluconate dehydrogenase C-terminal domain-like"/>
    <property type="match status" value="1"/>
</dbReference>
<dbReference type="InterPro" id="IPR008927">
    <property type="entry name" value="6-PGluconate_DH-like_C_sf"/>
</dbReference>
<evidence type="ECO:0000313" key="6">
    <source>
        <dbReference type="EMBL" id="OZI61488.1"/>
    </source>
</evidence>
<dbReference type="GO" id="GO:0051287">
    <property type="term" value="F:NAD binding"/>
    <property type="evidence" value="ECO:0007669"/>
    <property type="project" value="InterPro"/>
</dbReference>
<dbReference type="InterPro" id="IPR006115">
    <property type="entry name" value="6PGDH_NADP-bd"/>
</dbReference>
<feature type="domain" description="3-hydroxyisobutyrate dehydrogenase-like NAD-binding" evidence="5">
    <location>
        <begin position="165"/>
        <end position="278"/>
    </location>
</feature>
<dbReference type="InterPro" id="IPR029154">
    <property type="entry name" value="HIBADH-like_NADP-bd"/>
</dbReference>
<dbReference type="GO" id="GO:0050661">
    <property type="term" value="F:NADP binding"/>
    <property type="evidence" value="ECO:0007669"/>
    <property type="project" value="InterPro"/>
</dbReference>
<keyword evidence="1" id="KW-0560">Oxidoreductase</keyword>
<dbReference type="RefSeq" id="WP_094842892.1">
    <property type="nucleotide sequence ID" value="NZ_NEVS01000004.1"/>
</dbReference>
<dbReference type="AlphaFoldDB" id="A0A261UHR8"/>
<dbReference type="Pfam" id="PF14833">
    <property type="entry name" value="NAD_binding_11"/>
    <property type="match status" value="1"/>
</dbReference>
<feature type="domain" description="6-phosphogluconate dehydrogenase NADP-binding" evidence="4">
    <location>
        <begin position="3"/>
        <end position="159"/>
    </location>
</feature>
<dbReference type="Pfam" id="PF03446">
    <property type="entry name" value="NAD_binding_2"/>
    <property type="match status" value="1"/>
</dbReference>
<dbReference type="PANTHER" id="PTHR43580:SF2">
    <property type="entry name" value="CYTOKINE-LIKE NUCLEAR FACTOR N-PAC"/>
    <property type="match status" value="1"/>
</dbReference>
<dbReference type="SUPFAM" id="SSF51735">
    <property type="entry name" value="NAD(P)-binding Rossmann-fold domains"/>
    <property type="match status" value="1"/>
</dbReference>
<dbReference type="InterPro" id="IPR036291">
    <property type="entry name" value="NAD(P)-bd_dom_sf"/>
</dbReference>
<dbReference type="PIRSF" id="PIRSF000103">
    <property type="entry name" value="HIBADH"/>
    <property type="match status" value="1"/>
</dbReference>
<dbReference type="OrthoDB" id="9777604at2"/>
<evidence type="ECO:0000313" key="7">
    <source>
        <dbReference type="Proteomes" id="UP000215767"/>
    </source>
</evidence>
<evidence type="ECO:0000259" key="5">
    <source>
        <dbReference type="Pfam" id="PF14833"/>
    </source>
</evidence>
<dbReference type="EMBL" id="NEVS01000004">
    <property type="protein sequence ID" value="OZI61488.1"/>
    <property type="molecule type" value="Genomic_DNA"/>
</dbReference>
<dbReference type="InterPro" id="IPR013328">
    <property type="entry name" value="6PGD_dom2"/>
</dbReference>
<organism evidence="6 7">
    <name type="scientific">Bordetella genomosp. 11</name>
    <dbReference type="NCBI Taxonomy" id="1416808"/>
    <lineage>
        <taxon>Bacteria</taxon>
        <taxon>Pseudomonadati</taxon>
        <taxon>Pseudomonadota</taxon>
        <taxon>Betaproteobacteria</taxon>
        <taxon>Burkholderiales</taxon>
        <taxon>Alcaligenaceae</taxon>
        <taxon>Bordetella</taxon>
    </lineage>
</organism>
<name>A0A261UHR8_9BORD</name>
<evidence type="ECO:0000256" key="1">
    <source>
        <dbReference type="ARBA" id="ARBA00023002"/>
    </source>
</evidence>
<evidence type="ECO:0000259" key="4">
    <source>
        <dbReference type="Pfam" id="PF03446"/>
    </source>
</evidence>
<dbReference type="InterPro" id="IPR015815">
    <property type="entry name" value="HIBADH-related"/>
</dbReference>
<comment type="caution">
    <text evidence="6">The sequence shown here is derived from an EMBL/GenBank/DDBJ whole genome shotgun (WGS) entry which is preliminary data.</text>
</comment>
<dbReference type="InterPro" id="IPR051265">
    <property type="entry name" value="HIBADH-related_NP60_sf"/>
</dbReference>
<keyword evidence="7" id="KW-1185">Reference proteome</keyword>
<accession>A0A261UHR8</accession>
<gene>
    <name evidence="6" type="ORF">CAL28_19555</name>
</gene>
<evidence type="ECO:0000256" key="2">
    <source>
        <dbReference type="ARBA" id="ARBA00023027"/>
    </source>
</evidence>
<dbReference type="Gene3D" id="3.40.50.720">
    <property type="entry name" value="NAD(P)-binding Rossmann-like Domain"/>
    <property type="match status" value="1"/>
</dbReference>
<dbReference type="Proteomes" id="UP000215767">
    <property type="component" value="Unassembled WGS sequence"/>
</dbReference>
<protein>
    <submittedName>
        <fullName evidence="6">Oxidoreductase</fullName>
    </submittedName>
</protein>
<dbReference type="GO" id="GO:0016491">
    <property type="term" value="F:oxidoreductase activity"/>
    <property type="evidence" value="ECO:0007669"/>
    <property type="project" value="UniProtKB-KW"/>
</dbReference>
<keyword evidence="2" id="KW-0520">NAD</keyword>
<proteinExistence type="predicted"/>
<reference evidence="7" key="1">
    <citation type="submission" date="2017-05" db="EMBL/GenBank/DDBJ databases">
        <title>Complete and WGS of Bordetella genogroups.</title>
        <authorList>
            <person name="Spilker T."/>
            <person name="Lipuma J."/>
        </authorList>
    </citation>
    <scope>NUCLEOTIDE SEQUENCE [LARGE SCALE GENOMIC DNA]</scope>
    <source>
        <strain evidence="7">AU8856</strain>
    </source>
</reference>
<evidence type="ECO:0000256" key="3">
    <source>
        <dbReference type="PIRSR" id="PIRSR000103-1"/>
    </source>
</evidence>
<dbReference type="Gene3D" id="1.10.1040.10">
    <property type="entry name" value="N-(1-d-carboxylethyl)-l-norvaline Dehydrogenase, domain 2"/>
    <property type="match status" value="1"/>
</dbReference>